<sequence length="67" mass="7909">MFAFLHLYQHSPPPDPYSRLLWSLFEVVPTETITILHSSRATITTTWTFSHHSDVLIFFLNRGDKYK</sequence>
<accession>A0A1C7MFU4</accession>
<reference evidence="1 2" key="1">
    <citation type="submission" date="2016-03" db="EMBL/GenBank/DDBJ databases">
        <title>Whole genome sequencing of Grifola frondosa 9006-11.</title>
        <authorList>
            <person name="Min B."/>
            <person name="Park H."/>
            <person name="Kim J.-G."/>
            <person name="Cho H."/>
            <person name="Oh Y.-L."/>
            <person name="Kong W.-S."/>
            <person name="Choi I.-G."/>
        </authorList>
    </citation>
    <scope>NUCLEOTIDE SEQUENCE [LARGE SCALE GENOMIC DNA]</scope>
    <source>
        <strain evidence="1 2">9006-11</strain>
    </source>
</reference>
<organism evidence="1 2">
    <name type="scientific">Grifola frondosa</name>
    <name type="common">Maitake</name>
    <name type="synonym">Polyporus frondosus</name>
    <dbReference type="NCBI Taxonomy" id="5627"/>
    <lineage>
        <taxon>Eukaryota</taxon>
        <taxon>Fungi</taxon>
        <taxon>Dikarya</taxon>
        <taxon>Basidiomycota</taxon>
        <taxon>Agaricomycotina</taxon>
        <taxon>Agaricomycetes</taxon>
        <taxon>Polyporales</taxon>
        <taxon>Grifolaceae</taxon>
        <taxon>Grifola</taxon>
    </lineage>
</organism>
<gene>
    <name evidence="1" type="ORF">A0H81_04320</name>
</gene>
<evidence type="ECO:0000313" key="1">
    <source>
        <dbReference type="EMBL" id="OBZ75801.1"/>
    </source>
</evidence>
<dbReference type="AlphaFoldDB" id="A0A1C7MFU4"/>
<proteinExistence type="predicted"/>
<protein>
    <submittedName>
        <fullName evidence="1">Uncharacterized protein</fullName>
    </submittedName>
</protein>
<dbReference type="EMBL" id="LUGG01000004">
    <property type="protein sequence ID" value="OBZ75801.1"/>
    <property type="molecule type" value="Genomic_DNA"/>
</dbReference>
<name>A0A1C7MFU4_GRIFR</name>
<dbReference type="Proteomes" id="UP000092993">
    <property type="component" value="Unassembled WGS sequence"/>
</dbReference>
<keyword evidence="2" id="KW-1185">Reference proteome</keyword>
<comment type="caution">
    <text evidence="1">The sequence shown here is derived from an EMBL/GenBank/DDBJ whole genome shotgun (WGS) entry which is preliminary data.</text>
</comment>
<evidence type="ECO:0000313" key="2">
    <source>
        <dbReference type="Proteomes" id="UP000092993"/>
    </source>
</evidence>